<feature type="domain" description="PAS" evidence="16">
    <location>
        <begin position="645"/>
        <end position="682"/>
    </location>
</feature>
<evidence type="ECO:0000313" key="18">
    <source>
        <dbReference type="Proteomes" id="UP001597264"/>
    </source>
</evidence>
<comment type="catalytic activity">
    <reaction evidence="1">
        <text>ATP + protein L-histidine = ADP + protein N-phospho-L-histidine.</text>
        <dbReference type="EC" id="2.7.13.3"/>
    </reaction>
</comment>
<proteinExistence type="inferred from homology"/>
<feature type="transmembrane region" description="Helical" evidence="13">
    <location>
        <begin position="395"/>
        <end position="411"/>
    </location>
</feature>
<dbReference type="Gene3D" id="1.10.287.130">
    <property type="match status" value="1"/>
</dbReference>
<dbReference type="EC" id="2.7.13.3" evidence="4"/>
<dbReference type="InterPro" id="IPR003661">
    <property type="entry name" value="HisK_dim/P_dom"/>
</dbReference>
<dbReference type="PRINTS" id="PR00344">
    <property type="entry name" value="BCTRLSENSOR"/>
</dbReference>
<sequence length="1200" mass="131431">MNVLTPSEPEDLMIGKPLLLFFALLYVALLFVVAWRADQRKQWMQRFRPIIYGLTLAVYCSSWTFFGAVGQSVSDTWSYLPIYLGPILLFLFAGGFLRKLVQVGERQKVTSIADFIGSRYGKSRGLSALVTLLAIVGSLPYIALQLRAVTMGWEAIGGSGEGGSFVNLDTALATALLMGLFAILFGTRHLEGRERNQGVVAAIAMESLVKLLAFAAVAVLALWLLMSGGGGVDVPRADWAPEFQGGIPDVNFFTQTLLAMAAIICLPRQFHMAVVEYRNPDDLNTARWLLPAYLVLFSVLILPIALAGQPLVTAGLSAPDSLVLTLPLHSGQNALTMLAYIGGFSAATGMVIVAAVTLAVMVSNELVAPVWLYLSRYTRLTAVSLGKHLRLIRRVSILLLMLLSWGMHQAITGMEALASIGLLSFAAAAQLAPALIAALYWPRAHRRGVWAGLIAGYGLWLYCLVLPATFPTADLLAQGAFGVEWLRPQQLFGLSGLDPLSHGVFWSLLCNVVLLLGVSIFSRQSEGDSHQAAAFVSPEQSGEPVPDMVPTGIRMGQLHSLLQPFVGRDRLEEIWNDFEQRSQQRLLADDAAPRFVIGEAERTLAGIVGSAAAHQVMGLLHSNRPLKLEDIARLVDSTSKRLRFSQELLQTTVETISQGISVVDADLRLVAWNRQYLELFDYPERLLYIGCPVANLYRHNAERGLYGESEDLQVLEAQVQRRIDLLRHGSAHRFERRLPSAAIVEVRGTPMPGGGFVTTFTDISEYRAAVDALEENRRSLEDRVQQRTAELSESNRALQQENRRRAEAEVKIRELHAAKTRFLAHTSHDLLQPINAARLLIASLQQKAAVGSWREMGDDIHYIDSALTSAEQLIGALREISRLDAGSLTPKRTSFPLRQLLDGLNAEFSALASERGLSLRYVPTDAWVYSDRHLLRRILQNFLSNALHYTSRGRVLLGVRRCTEIPRGGEQQGVLEIQVWDTGPGIARDAREQIFDEFVRLGSGERATDKGLGLGLAIARRSADLLGHRLRLESVPGRGSMFGIRVPVGEIQSAPVQAPSIGGSASLASAAVLCVDNERQILRGMESLLTGWGCRVVTAVSLDEALARWPYPTPPAVVIVDYHLDCKATGIDALEALCAHWQVALPGILISADTSEAVRNSAAERGCFYLAKPVKPAALRNLIRRLVRSGQGVEQPVEKF</sequence>
<dbReference type="CDD" id="cd00156">
    <property type="entry name" value="REC"/>
    <property type="match status" value="1"/>
</dbReference>
<keyword evidence="9 13" id="KW-1133">Transmembrane helix</keyword>
<keyword evidence="8" id="KW-0418">Kinase</keyword>
<reference evidence="18" key="1">
    <citation type="journal article" date="2019" name="Int. J. Syst. Evol. Microbiol.">
        <title>The Global Catalogue of Microorganisms (GCM) 10K type strain sequencing project: providing services to taxonomists for standard genome sequencing and annotation.</title>
        <authorList>
            <consortium name="The Broad Institute Genomics Platform"/>
            <consortium name="The Broad Institute Genome Sequencing Center for Infectious Disease"/>
            <person name="Wu L."/>
            <person name="Ma J."/>
        </authorList>
    </citation>
    <scope>NUCLEOTIDE SEQUENCE [LARGE SCALE GENOMIC DNA]</scope>
    <source>
        <strain evidence="18">CCUG 54356</strain>
    </source>
</reference>
<keyword evidence="7 13" id="KW-0812">Transmembrane</keyword>
<feature type="transmembrane region" description="Helical" evidence="13">
    <location>
        <begin position="246"/>
        <end position="267"/>
    </location>
</feature>
<dbReference type="InterPro" id="IPR004358">
    <property type="entry name" value="Sig_transdc_His_kin-like_C"/>
</dbReference>
<dbReference type="Pfam" id="PF00512">
    <property type="entry name" value="HisKA"/>
    <property type="match status" value="1"/>
</dbReference>
<evidence type="ECO:0000256" key="11">
    <source>
        <dbReference type="PROSITE-ProRule" id="PRU00169"/>
    </source>
</evidence>
<feature type="modified residue" description="4-aspartylphosphate" evidence="11">
    <location>
        <position position="1121"/>
    </location>
</feature>
<evidence type="ECO:0000256" key="5">
    <source>
        <dbReference type="ARBA" id="ARBA00022553"/>
    </source>
</evidence>
<dbReference type="CDD" id="cd10322">
    <property type="entry name" value="SLC5sbd"/>
    <property type="match status" value="1"/>
</dbReference>
<comment type="caution">
    <text evidence="17">The sequence shown here is derived from an EMBL/GenBank/DDBJ whole genome shotgun (WGS) entry which is preliminary data.</text>
</comment>
<dbReference type="InterPro" id="IPR011006">
    <property type="entry name" value="CheY-like_superfamily"/>
</dbReference>
<feature type="transmembrane region" description="Helical" evidence="13">
    <location>
        <begin position="346"/>
        <end position="374"/>
    </location>
</feature>
<dbReference type="EMBL" id="JBHTLR010000034">
    <property type="protein sequence ID" value="MFD1218340.1"/>
    <property type="molecule type" value="Genomic_DNA"/>
</dbReference>
<evidence type="ECO:0000256" key="9">
    <source>
        <dbReference type="ARBA" id="ARBA00022989"/>
    </source>
</evidence>
<dbReference type="SMART" id="SM00388">
    <property type="entry name" value="HisKA"/>
    <property type="match status" value="1"/>
</dbReference>
<evidence type="ECO:0000256" key="1">
    <source>
        <dbReference type="ARBA" id="ARBA00000085"/>
    </source>
</evidence>
<dbReference type="Pfam" id="PF02518">
    <property type="entry name" value="HATPase_c"/>
    <property type="match status" value="1"/>
</dbReference>
<feature type="transmembrane region" description="Helical" evidence="13">
    <location>
        <begin position="199"/>
        <end position="226"/>
    </location>
</feature>
<evidence type="ECO:0000256" key="3">
    <source>
        <dbReference type="ARBA" id="ARBA00006434"/>
    </source>
</evidence>
<feature type="transmembrane region" description="Helical" evidence="13">
    <location>
        <begin position="288"/>
        <end position="307"/>
    </location>
</feature>
<feature type="transmembrane region" description="Helical" evidence="13">
    <location>
        <begin position="164"/>
        <end position="187"/>
    </location>
</feature>
<evidence type="ECO:0000256" key="10">
    <source>
        <dbReference type="ARBA" id="ARBA00023136"/>
    </source>
</evidence>
<dbReference type="Gene3D" id="3.30.565.10">
    <property type="entry name" value="Histidine kinase-like ATPase, C-terminal domain"/>
    <property type="match status" value="1"/>
</dbReference>
<dbReference type="CDD" id="cd00082">
    <property type="entry name" value="HisKA"/>
    <property type="match status" value="1"/>
</dbReference>
<feature type="transmembrane region" description="Helical" evidence="13">
    <location>
        <begin position="76"/>
        <end position="97"/>
    </location>
</feature>
<dbReference type="Gene3D" id="1.20.1730.10">
    <property type="entry name" value="Sodium/glucose cotransporter"/>
    <property type="match status" value="1"/>
</dbReference>
<protein>
    <recommendedName>
        <fullName evidence="4">histidine kinase</fullName>
        <ecNumber evidence="4">2.7.13.3</ecNumber>
    </recommendedName>
</protein>
<organism evidence="17 18">
    <name type="scientific">Microbulbifer celer</name>
    <dbReference type="NCBI Taxonomy" id="435905"/>
    <lineage>
        <taxon>Bacteria</taxon>
        <taxon>Pseudomonadati</taxon>
        <taxon>Pseudomonadota</taxon>
        <taxon>Gammaproteobacteria</taxon>
        <taxon>Cellvibrionales</taxon>
        <taxon>Microbulbiferaceae</taxon>
        <taxon>Microbulbifer</taxon>
    </lineage>
</organism>
<evidence type="ECO:0000256" key="7">
    <source>
        <dbReference type="ARBA" id="ARBA00022692"/>
    </source>
</evidence>
<dbReference type="Gene3D" id="3.40.50.2300">
    <property type="match status" value="1"/>
</dbReference>
<dbReference type="Gene3D" id="3.30.450.20">
    <property type="entry name" value="PAS domain"/>
    <property type="match status" value="1"/>
</dbReference>
<dbReference type="InterPro" id="IPR035965">
    <property type="entry name" value="PAS-like_dom_sf"/>
</dbReference>
<feature type="domain" description="Response regulatory" evidence="15">
    <location>
        <begin position="1071"/>
        <end position="1187"/>
    </location>
</feature>
<dbReference type="InterPro" id="IPR000014">
    <property type="entry name" value="PAS"/>
</dbReference>
<dbReference type="RefSeq" id="WP_230435175.1">
    <property type="nucleotide sequence ID" value="NZ_CP087715.1"/>
</dbReference>
<dbReference type="Proteomes" id="UP001597264">
    <property type="component" value="Unassembled WGS sequence"/>
</dbReference>
<evidence type="ECO:0000256" key="13">
    <source>
        <dbReference type="SAM" id="Phobius"/>
    </source>
</evidence>
<dbReference type="PROSITE" id="PS50112">
    <property type="entry name" value="PAS"/>
    <property type="match status" value="1"/>
</dbReference>
<dbReference type="SUPFAM" id="SSF47384">
    <property type="entry name" value="Homodimeric domain of signal transducing histidine kinase"/>
    <property type="match status" value="1"/>
</dbReference>
<evidence type="ECO:0000256" key="6">
    <source>
        <dbReference type="ARBA" id="ARBA00022679"/>
    </source>
</evidence>
<evidence type="ECO:0000256" key="8">
    <source>
        <dbReference type="ARBA" id="ARBA00022777"/>
    </source>
</evidence>
<dbReference type="PROSITE" id="PS50110">
    <property type="entry name" value="RESPONSE_REGULATORY"/>
    <property type="match status" value="1"/>
</dbReference>
<dbReference type="InterPro" id="IPR003594">
    <property type="entry name" value="HATPase_dom"/>
</dbReference>
<feature type="coiled-coil region" evidence="12">
    <location>
        <begin position="763"/>
        <end position="818"/>
    </location>
</feature>
<gene>
    <name evidence="17" type="ORF">ACFQ2X_17190</name>
</gene>
<evidence type="ECO:0000259" key="14">
    <source>
        <dbReference type="PROSITE" id="PS50109"/>
    </source>
</evidence>
<feature type="domain" description="Histidine kinase" evidence="14">
    <location>
        <begin position="825"/>
        <end position="1050"/>
    </location>
</feature>
<dbReference type="SUPFAM" id="SSF55785">
    <property type="entry name" value="PYP-like sensor domain (PAS domain)"/>
    <property type="match status" value="1"/>
</dbReference>
<dbReference type="SMART" id="SM00387">
    <property type="entry name" value="HATPase_c"/>
    <property type="match status" value="1"/>
</dbReference>
<dbReference type="InterPro" id="IPR038377">
    <property type="entry name" value="Na/Glc_symporter_sf"/>
</dbReference>
<dbReference type="PANTHER" id="PTHR43047:SF9">
    <property type="entry name" value="HISTIDINE KINASE"/>
    <property type="match status" value="1"/>
</dbReference>
<feature type="transmembrane region" description="Helical" evidence="13">
    <location>
        <begin position="417"/>
        <end position="441"/>
    </location>
</feature>
<keyword evidence="6" id="KW-0808">Transferase</keyword>
<evidence type="ECO:0000256" key="4">
    <source>
        <dbReference type="ARBA" id="ARBA00012438"/>
    </source>
</evidence>
<evidence type="ECO:0000259" key="16">
    <source>
        <dbReference type="PROSITE" id="PS50112"/>
    </source>
</evidence>
<dbReference type="SUPFAM" id="SSF55874">
    <property type="entry name" value="ATPase domain of HSP90 chaperone/DNA topoisomerase II/histidine kinase"/>
    <property type="match status" value="1"/>
</dbReference>
<feature type="transmembrane region" description="Helical" evidence="13">
    <location>
        <begin position="49"/>
        <end position="70"/>
    </location>
</feature>
<dbReference type="PROSITE" id="PS50283">
    <property type="entry name" value="NA_SOLUT_SYMP_3"/>
    <property type="match status" value="1"/>
</dbReference>
<dbReference type="Pfam" id="PF00072">
    <property type="entry name" value="Response_reg"/>
    <property type="match status" value="1"/>
</dbReference>
<comment type="similarity">
    <text evidence="3">Belongs to the sodium:solute symporter (SSF) (TC 2.A.21) family.</text>
</comment>
<keyword evidence="18" id="KW-1185">Reference proteome</keyword>
<feature type="transmembrane region" description="Helical" evidence="13">
    <location>
        <begin position="126"/>
        <end position="144"/>
    </location>
</feature>
<dbReference type="CDD" id="cd00130">
    <property type="entry name" value="PAS"/>
    <property type="match status" value="1"/>
</dbReference>
<comment type="subcellular location">
    <subcellularLocation>
        <location evidence="2">Membrane</location>
        <topology evidence="2">Multi-pass membrane protein</topology>
    </subcellularLocation>
</comment>
<keyword evidence="12" id="KW-0175">Coiled coil</keyword>
<evidence type="ECO:0000313" key="17">
    <source>
        <dbReference type="EMBL" id="MFD1218340.1"/>
    </source>
</evidence>
<dbReference type="InterPro" id="IPR005467">
    <property type="entry name" value="His_kinase_dom"/>
</dbReference>
<evidence type="ECO:0000259" key="15">
    <source>
        <dbReference type="PROSITE" id="PS50110"/>
    </source>
</evidence>
<dbReference type="SMART" id="SM00448">
    <property type="entry name" value="REC"/>
    <property type="match status" value="1"/>
</dbReference>
<dbReference type="PANTHER" id="PTHR43047">
    <property type="entry name" value="TWO-COMPONENT HISTIDINE PROTEIN KINASE"/>
    <property type="match status" value="1"/>
</dbReference>
<dbReference type="InterPro" id="IPR036097">
    <property type="entry name" value="HisK_dim/P_sf"/>
</dbReference>
<dbReference type="InterPro" id="IPR001789">
    <property type="entry name" value="Sig_transdc_resp-reg_receiver"/>
</dbReference>
<keyword evidence="10 13" id="KW-0472">Membrane</keyword>
<evidence type="ECO:0000256" key="12">
    <source>
        <dbReference type="SAM" id="Coils"/>
    </source>
</evidence>
<feature type="transmembrane region" description="Helical" evidence="13">
    <location>
        <begin position="18"/>
        <end position="37"/>
    </location>
</feature>
<dbReference type="Pfam" id="PF12860">
    <property type="entry name" value="PAS_7"/>
    <property type="match status" value="1"/>
</dbReference>
<keyword evidence="5 11" id="KW-0597">Phosphoprotein</keyword>
<dbReference type="SUPFAM" id="SSF52172">
    <property type="entry name" value="CheY-like"/>
    <property type="match status" value="1"/>
</dbReference>
<dbReference type="InterPro" id="IPR001734">
    <property type="entry name" value="Na/solute_symporter"/>
</dbReference>
<dbReference type="InterPro" id="IPR036890">
    <property type="entry name" value="HATPase_C_sf"/>
</dbReference>
<evidence type="ECO:0000256" key="2">
    <source>
        <dbReference type="ARBA" id="ARBA00004141"/>
    </source>
</evidence>
<dbReference type="PROSITE" id="PS50109">
    <property type="entry name" value="HIS_KIN"/>
    <property type="match status" value="1"/>
</dbReference>
<accession>A0ABW3UES6</accession>
<name>A0ABW3UES6_9GAMM</name>
<feature type="transmembrane region" description="Helical" evidence="13">
    <location>
        <begin position="448"/>
        <end position="470"/>
    </location>
</feature>